<name>D3HLM8_LEGLN</name>
<dbReference type="Proteomes" id="UP000001060">
    <property type="component" value="Chromosome"/>
</dbReference>
<proteinExistence type="predicted"/>
<accession>D3HLM8</accession>
<keyword evidence="3" id="KW-1185">Reference proteome</keyword>
<evidence type="ECO:0000256" key="1">
    <source>
        <dbReference type="SAM" id="MobiDB-lite"/>
    </source>
</evidence>
<reference evidence="2 3" key="1">
    <citation type="journal article" date="2010" name="PLoS Genet.">
        <title>Analysis of the Legionella longbeachae genome and transcriptome uncovers unique strategies to cause Legionnaires' disease.</title>
        <authorList>
            <person name="Cazalet C."/>
            <person name="Gomez-Valero L."/>
            <person name="Rusniok C."/>
            <person name="Lomma M."/>
            <person name="Dervins-Ravault D."/>
            <person name="Newton H."/>
            <person name="Sansom F."/>
            <person name="Jarraud S."/>
            <person name="Zidane N."/>
            <person name="Ma L."/>
            <person name="Bouchier C."/>
            <person name="Etienne J."/>
            <person name="Hartland E."/>
            <person name="Buchrieser C."/>
        </authorList>
    </citation>
    <scope>NUCLEOTIDE SEQUENCE [LARGE SCALE GENOMIC DNA]</scope>
    <source>
        <strain evidence="2 3">NSW150</strain>
    </source>
</reference>
<feature type="compositionally biased region" description="Basic and acidic residues" evidence="1">
    <location>
        <begin position="19"/>
        <end position="39"/>
    </location>
</feature>
<evidence type="ECO:0000313" key="3">
    <source>
        <dbReference type="Proteomes" id="UP000001060"/>
    </source>
</evidence>
<dbReference type="KEGG" id="llo:LLO_2909"/>
<dbReference type="HOGENOM" id="CLU_3119280_0_0_6"/>
<feature type="region of interest" description="Disordered" evidence="1">
    <location>
        <begin position="19"/>
        <end position="57"/>
    </location>
</feature>
<organism evidence="2 3">
    <name type="scientific">Legionella longbeachae serogroup 1 (strain NSW150)</name>
    <dbReference type="NCBI Taxonomy" id="661367"/>
    <lineage>
        <taxon>Bacteria</taxon>
        <taxon>Pseudomonadati</taxon>
        <taxon>Pseudomonadota</taxon>
        <taxon>Gammaproteobacteria</taxon>
        <taxon>Legionellales</taxon>
        <taxon>Legionellaceae</taxon>
        <taxon>Legionella</taxon>
    </lineage>
</organism>
<evidence type="ECO:0000313" key="2">
    <source>
        <dbReference type="EMBL" id="CBJ13348.1"/>
    </source>
</evidence>
<dbReference type="STRING" id="661367.LLO_2909"/>
<dbReference type="eggNOG" id="ENOG5031V3Q">
    <property type="taxonomic scope" value="Bacteria"/>
</dbReference>
<dbReference type="EMBL" id="FN650140">
    <property type="protein sequence ID" value="CBJ13348.1"/>
    <property type="molecule type" value="Genomic_DNA"/>
</dbReference>
<gene>
    <name evidence="2" type="ordered locus">LLO_2909</name>
</gene>
<dbReference type="AlphaFoldDB" id="D3HLM8"/>
<sequence>MSFEKDNFIDIFFGVYSDGKEGGSDGKEGGKDCNKDGHDLGLSMMNNHQDNEMDYRF</sequence>
<protein>
    <submittedName>
        <fullName evidence="2">Uncharacterized protein</fullName>
    </submittedName>
</protein>